<evidence type="ECO:0000256" key="1">
    <source>
        <dbReference type="SAM" id="Coils"/>
    </source>
</evidence>
<reference evidence="2 3" key="1">
    <citation type="submission" date="2021-01" db="EMBL/GenBank/DDBJ databases">
        <title>Diatom-associated Roseobacters Show Island Model of Population Structure.</title>
        <authorList>
            <person name="Qu L."/>
            <person name="Feng X."/>
            <person name="Chen Y."/>
            <person name="Li L."/>
            <person name="Wang X."/>
            <person name="Hu Z."/>
            <person name="Wang H."/>
            <person name="Luo H."/>
        </authorList>
    </citation>
    <scope>NUCLEOTIDE SEQUENCE [LARGE SCALE GENOMIC DNA]</scope>
    <source>
        <strain evidence="2 3">TR60-84</strain>
    </source>
</reference>
<keyword evidence="3" id="KW-1185">Reference proteome</keyword>
<organism evidence="2 3">
    <name type="scientific">Sulfitobacter geojensis</name>
    <dbReference type="NCBI Taxonomy" id="1342299"/>
    <lineage>
        <taxon>Bacteria</taxon>
        <taxon>Pseudomonadati</taxon>
        <taxon>Pseudomonadota</taxon>
        <taxon>Alphaproteobacteria</taxon>
        <taxon>Rhodobacterales</taxon>
        <taxon>Roseobacteraceae</taxon>
        <taxon>Sulfitobacter</taxon>
    </lineage>
</organism>
<dbReference type="EMBL" id="JAFBRM010000015">
    <property type="protein sequence ID" value="MBM1715979.1"/>
    <property type="molecule type" value="Genomic_DNA"/>
</dbReference>
<dbReference type="AlphaFoldDB" id="A0AAE3B8E6"/>
<comment type="caution">
    <text evidence="2">The sequence shown here is derived from an EMBL/GenBank/DDBJ whole genome shotgun (WGS) entry which is preliminary data.</text>
</comment>
<feature type="coiled-coil region" evidence="1">
    <location>
        <begin position="11"/>
        <end position="45"/>
    </location>
</feature>
<accession>A0AAE3B8E6</accession>
<evidence type="ECO:0000313" key="2">
    <source>
        <dbReference type="EMBL" id="MBM1715979.1"/>
    </source>
</evidence>
<keyword evidence="1" id="KW-0175">Coiled coil</keyword>
<dbReference type="RefSeq" id="WP_203243687.1">
    <property type="nucleotide sequence ID" value="NZ_JAFBRH010000015.1"/>
</dbReference>
<protein>
    <submittedName>
        <fullName evidence="2">Uncharacterized protein</fullName>
    </submittedName>
</protein>
<proteinExistence type="predicted"/>
<evidence type="ECO:0000313" key="3">
    <source>
        <dbReference type="Proteomes" id="UP000732193"/>
    </source>
</evidence>
<dbReference type="Proteomes" id="UP000732193">
    <property type="component" value="Unassembled WGS sequence"/>
</dbReference>
<sequence>MTDEAELTYYERRLVAEIEGLTTRIRELEDERRALQRLLANAKGRDRIIGQVKRKNSVDRVLVEATIIDALTKAEKPLSSSDLFKAVSSVVFSTNENTFRSHLHRMKTKGKIVNYRNIRGRWIMPSATEDGDS</sequence>
<name>A0AAE3B8E6_9RHOB</name>
<gene>
    <name evidence="2" type="ORF">JQV55_20585</name>
</gene>